<dbReference type="EMBL" id="PJQL01001788">
    <property type="protein sequence ID" value="RCH86819.1"/>
    <property type="molecule type" value="Genomic_DNA"/>
</dbReference>
<dbReference type="CDD" id="cd00685">
    <property type="entry name" value="Trans_IPPS_HT"/>
    <property type="match status" value="1"/>
</dbReference>
<dbReference type="PROSITE" id="PS00723">
    <property type="entry name" value="POLYPRENYL_SYNTHASE_1"/>
    <property type="match status" value="1"/>
</dbReference>
<dbReference type="InterPro" id="IPR033749">
    <property type="entry name" value="Polyprenyl_synt_CS"/>
</dbReference>
<comment type="similarity">
    <text evidence="3">Belongs to the FPP/GGPP synthase family.</text>
</comment>
<evidence type="ECO:0000256" key="2">
    <source>
        <dbReference type="ARBA" id="ARBA00022842"/>
    </source>
</evidence>
<dbReference type="SUPFAM" id="SSF48576">
    <property type="entry name" value="Terpenoid synthases"/>
    <property type="match status" value="1"/>
</dbReference>
<keyword evidence="5" id="KW-1185">Reference proteome</keyword>
<dbReference type="Gene3D" id="1.10.600.10">
    <property type="entry name" value="Farnesyl Diphosphate Synthase"/>
    <property type="match status" value="1"/>
</dbReference>
<dbReference type="PANTHER" id="PTHR12001">
    <property type="entry name" value="GERANYLGERANYL PYROPHOSPHATE SYNTHASE"/>
    <property type="match status" value="1"/>
</dbReference>
<organism evidence="4 5">
    <name type="scientific">Rhizopus azygosporus</name>
    <name type="common">Rhizopus microsporus var. azygosporus</name>
    <dbReference type="NCBI Taxonomy" id="86630"/>
    <lineage>
        <taxon>Eukaryota</taxon>
        <taxon>Fungi</taxon>
        <taxon>Fungi incertae sedis</taxon>
        <taxon>Mucoromycota</taxon>
        <taxon>Mucoromycotina</taxon>
        <taxon>Mucoromycetes</taxon>
        <taxon>Mucorales</taxon>
        <taxon>Mucorineae</taxon>
        <taxon>Rhizopodaceae</taxon>
        <taxon>Rhizopus</taxon>
    </lineage>
</organism>
<keyword evidence="1" id="KW-0479">Metal-binding</keyword>
<dbReference type="Pfam" id="PF00348">
    <property type="entry name" value="polyprenyl_synt"/>
    <property type="match status" value="1"/>
</dbReference>
<protein>
    <submittedName>
        <fullName evidence="4">Geranylgeranyl pyrophosphate synthetase</fullName>
    </submittedName>
</protein>
<name>A0A367JAF9_RHIAZ</name>
<reference evidence="4 5" key="1">
    <citation type="journal article" date="2018" name="G3 (Bethesda)">
        <title>Phylogenetic and Phylogenomic Definition of Rhizopus Species.</title>
        <authorList>
            <person name="Gryganskyi A.P."/>
            <person name="Golan J."/>
            <person name="Dolatabadi S."/>
            <person name="Mondo S."/>
            <person name="Robb S."/>
            <person name="Idnurm A."/>
            <person name="Muszewska A."/>
            <person name="Steczkiewicz K."/>
            <person name="Masonjones S."/>
            <person name="Liao H.L."/>
            <person name="Gajdeczka M.T."/>
            <person name="Anike F."/>
            <person name="Vuek A."/>
            <person name="Anishchenko I.M."/>
            <person name="Voigt K."/>
            <person name="de Hoog G.S."/>
            <person name="Smith M.E."/>
            <person name="Heitman J."/>
            <person name="Vilgalys R."/>
            <person name="Stajich J.E."/>
        </authorList>
    </citation>
    <scope>NUCLEOTIDE SEQUENCE [LARGE SCALE GENOMIC DNA]</scope>
    <source>
        <strain evidence="4 5">CBS 357.93</strain>
    </source>
</reference>
<comment type="caution">
    <text evidence="4">The sequence shown here is derived from an EMBL/GenBank/DDBJ whole genome shotgun (WGS) entry which is preliminary data.</text>
</comment>
<keyword evidence="3" id="KW-0808">Transferase</keyword>
<dbReference type="AlphaFoldDB" id="A0A367JAF9"/>
<dbReference type="GO" id="GO:0008299">
    <property type="term" value="P:isoprenoid biosynthetic process"/>
    <property type="evidence" value="ECO:0007669"/>
    <property type="project" value="InterPro"/>
</dbReference>
<dbReference type="GO" id="GO:0046872">
    <property type="term" value="F:metal ion binding"/>
    <property type="evidence" value="ECO:0007669"/>
    <property type="project" value="UniProtKB-KW"/>
</dbReference>
<evidence type="ECO:0000256" key="1">
    <source>
        <dbReference type="ARBA" id="ARBA00022723"/>
    </source>
</evidence>
<dbReference type="STRING" id="86630.A0A367JAF9"/>
<dbReference type="SFLD" id="SFLDS00005">
    <property type="entry name" value="Isoprenoid_Synthase_Type_I"/>
    <property type="match status" value="1"/>
</dbReference>
<dbReference type="PANTHER" id="PTHR12001:SF44">
    <property type="entry name" value="GERANYLGERANYL PYROPHOSPHATE SYNTHASE"/>
    <property type="match status" value="1"/>
</dbReference>
<evidence type="ECO:0000313" key="4">
    <source>
        <dbReference type="EMBL" id="RCH86819.1"/>
    </source>
</evidence>
<dbReference type="GO" id="GO:0004659">
    <property type="term" value="F:prenyltransferase activity"/>
    <property type="evidence" value="ECO:0007669"/>
    <property type="project" value="InterPro"/>
</dbReference>
<evidence type="ECO:0000256" key="3">
    <source>
        <dbReference type="RuleBase" id="RU004466"/>
    </source>
</evidence>
<proteinExistence type="inferred from homology"/>
<accession>A0A367JAF9</accession>
<dbReference type="OrthoDB" id="6921389at2759"/>
<dbReference type="PROSITE" id="PS00444">
    <property type="entry name" value="POLYPRENYL_SYNTHASE_2"/>
    <property type="match status" value="1"/>
</dbReference>
<dbReference type="Proteomes" id="UP000252139">
    <property type="component" value="Unassembled WGS sequence"/>
</dbReference>
<dbReference type="InterPro" id="IPR008949">
    <property type="entry name" value="Isoprenoid_synthase_dom_sf"/>
</dbReference>
<dbReference type="InterPro" id="IPR000092">
    <property type="entry name" value="Polyprenyl_synt"/>
</dbReference>
<gene>
    <name evidence="4" type="primary">BTS1_1</name>
    <name evidence="4" type="ORF">CU097_002247</name>
</gene>
<keyword evidence="2" id="KW-0460">Magnesium</keyword>
<evidence type="ECO:0000313" key="5">
    <source>
        <dbReference type="Proteomes" id="UP000252139"/>
    </source>
</evidence>
<sequence>MLTFTTTTNGLKNTVLSLERQQTGLESIDKPQEDILLEPFRYLCANPGKDIRSKMIEAFDAWLQVPKEDLKVITKVIEMLHSASLLIDDVEDDSVLRRGVPAAHHIYGVPQTINCANYVYFVALSELTKLNKPKMIDIYTEELINLHRGQGMELFWRDTLTCPTEKEFLDMVNDKTGGLLRLAVKLMQEASQSTVDYTGLVSKIGIHFQVRDDYMNLQSKQYADNKGFCEDLTEGKFSFPIIHSIRTDPSNRQLLNILKQRSNSVELKQFALQLLEKTNTFAYCRRFLSVLEKEARNEIASLGGNKTLERILDALSVKEEENDAILFSSI</sequence>